<dbReference type="SUPFAM" id="SSF74653">
    <property type="entry name" value="TolA/TonB C-terminal domain"/>
    <property type="match status" value="1"/>
</dbReference>
<feature type="non-terminal residue" evidence="1">
    <location>
        <position position="1"/>
    </location>
</feature>
<evidence type="ECO:0008006" key="2">
    <source>
        <dbReference type="Google" id="ProtNLM"/>
    </source>
</evidence>
<evidence type="ECO:0000313" key="1">
    <source>
        <dbReference type="EMBL" id="KKL52118.1"/>
    </source>
</evidence>
<dbReference type="Pfam" id="PF13103">
    <property type="entry name" value="TonB_2"/>
    <property type="match status" value="1"/>
</dbReference>
<dbReference type="Gene3D" id="3.30.1150.10">
    <property type="match status" value="1"/>
</dbReference>
<protein>
    <recommendedName>
        <fullName evidence="2">TonB C-terminal domain-containing protein</fullName>
    </recommendedName>
</protein>
<gene>
    <name evidence="1" type="ORF">LCGC14_2288710</name>
</gene>
<proteinExistence type="predicted"/>
<name>A0A0F9CRR0_9ZZZZ</name>
<dbReference type="AlphaFoldDB" id="A0A0F9CRR0"/>
<reference evidence="1" key="1">
    <citation type="journal article" date="2015" name="Nature">
        <title>Complex archaea that bridge the gap between prokaryotes and eukaryotes.</title>
        <authorList>
            <person name="Spang A."/>
            <person name="Saw J.H."/>
            <person name="Jorgensen S.L."/>
            <person name="Zaremba-Niedzwiedzka K."/>
            <person name="Martijn J."/>
            <person name="Lind A.E."/>
            <person name="van Eijk R."/>
            <person name="Schleper C."/>
            <person name="Guy L."/>
            <person name="Ettema T.J."/>
        </authorList>
    </citation>
    <scope>NUCLEOTIDE SEQUENCE</scope>
</reference>
<comment type="caution">
    <text evidence="1">The sequence shown here is derived from an EMBL/GenBank/DDBJ whole genome shotgun (WGS) entry which is preliminary data.</text>
</comment>
<organism evidence="1">
    <name type="scientific">marine sediment metagenome</name>
    <dbReference type="NCBI Taxonomy" id="412755"/>
    <lineage>
        <taxon>unclassified sequences</taxon>
        <taxon>metagenomes</taxon>
        <taxon>ecological metagenomes</taxon>
    </lineage>
</organism>
<accession>A0A0F9CRR0</accession>
<sequence>SKESVSNKVQSDFTTPESQIINIPTGNDAPFFEDNISNALIQGEQSFNIKKHEYAPYYKHIRDKISWYWLLQYGTDASINLVTNDYKPVIVEFRALPSGKIVNVVITNSAGNELLASKIQKSVQNTVLNKFPEYVNEEHINVRFNFYFF</sequence>
<dbReference type="EMBL" id="LAZR01032005">
    <property type="protein sequence ID" value="KKL52118.1"/>
    <property type="molecule type" value="Genomic_DNA"/>
</dbReference>